<dbReference type="PANTHER" id="PTHR43090">
    <property type="entry name" value="1-(5-PHOSPHORIBOSYL)-5-[(5-PHOSPHORIBOSYLAMINO)METHYLIDENEAMINO] IMIDAZOLE-4-CARBOXAMIDE ISOMERASE"/>
    <property type="match status" value="1"/>
</dbReference>
<proteinExistence type="inferred from homology"/>
<dbReference type="InterPro" id="IPR006062">
    <property type="entry name" value="His_biosynth"/>
</dbReference>
<name>A0ABZ2F671_METCP</name>
<dbReference type="PANTHER" id="PTHR43090:SF2">
    <property type="entry name" value="1-(5-PHOSPHORIBOSYL)-5-[(5-PHOSPHORIBOSYLAMINO)METHYLIDENEAMINO] IMIDAZOLE-4-CARBOXAMIDE ISOMERASE"/>
    <property type="match status" value="1"/>
</dbReference>
<dbReference type="InterPro" id="IPR044524">
    <property type="entry name" value="Isoase_HisA-like"/>
</dbReference>
<dbReference type="EMBL" id="CP104311">
    <property type="protein sequence ID" value="WWF02744.1"/>
    <property type="molecule type" value="Genomic_DNA"/>
</dbReference>
<organism evidence="6 7">
    <name type="scientific">Methylococcus capsulatus</name>
    <dbReference type="NCBI Taxonomy" id="414"/>
    <lineage>
        <taxon>Bacteria</taxon>
        <taxon>Pseudomonadati</taxon>
        <taxon>Pseudomonadota</taxon>
        <taxon>Gammaproteobacteria</taxon>
        <taxon>Methylococcales</taxon>
        <taxon>Methylococcaceae</taxon>
        <taxon>Methylococcus</taxon>
    </lineage>
</organism>
<dbReference type="Proteomes" id="UP001359308">
    <property type="component" value="Chromosome"/>
</dbReference>
<comment type="pathway">
    <text evidence="4">Amino-acid biosynthesis.</text>
</comment>
<comment type="similarity">
    <text evidence="1 5">Belongs to the HisA/HisF family.</text>
</comment>
<protein>
    <submittedName>
        <fullName evidence="6">HisA/HisF-related TIM barrel protein</fullName>
    </submittedName>
</protein>
<dbReference type="SUPFAM" id="SSF51366">
    <property type="entry name" value="Ribulose-phoshate binding barrel"/>
    <property type="match status" value="1"/>
</dbReference>
<keyword evidence="2 5" id="KW-0028">Amino-acid biosynthesis</keyword>
<evidence type="ECO:0000256" key="4">
    <source>
        <dbReference type="ARBA" id="ARBA00029440"/>
    </source>
</evidence>
<dbReference type="RefSeq" id="WP_198324156.1">
    <property type="nucleotide sequence ID" value="NZ_CP104311.1"/>
</dbReference>
<keyword evidence="7" id="KW-1185">Reference proteome</keyword>
<accession>A0ABZ2F671</accession>
<gene>
    <name evidence="6" type="ORF">N4J17_03770</name>
</gene>
<keyword evidence="3 5" id="KW-0368">Histidine biosynthesis</keyword>
<evidence type="ECO:0000313" key="6">
    <source>
        <dbReference type="EMBL" id="WWF02744.1"/>
    </source>
</evidence>
<evidence type="ECO:0000256" key="3">
    <source>
        <dbReference type="ARBA" id="ARBA00023102"/>
    </source>
</evidence>
<dbReference type="InterPro" id="IPR011060">
    <property type="entry name" value="RibuloseP-bd_barrel"/>
</dbReference>
<evidence type="ECO:0000313" key="7">
    <source>
        <dbReference type="Proteomes" id="UP001359308"/>
    </source>
</evidence>
<dbReference type="InterPro" id="IPR013785">
    <property type="entry name" value="Aldolase_TIM"/>
</dbReference>
<evidence type="ECO:0000256" key="1">
    <source>
        <dbReference type="ARBA" id="ARBA00009667"/>
    </source>
</evidence>
<dbReference type="CDD" id="cd04723">
    <property type="entry name" value="HisA_HisF"/>
    <property type="match status" value="1"/>
</dbReference>
<reference evidence="6 7" key="1">
    <citation type="submission" date="2022-09" db="EMBL/GenBank/DDBJ databases">
        <authorList>
            <person name="Giprobiosintez L."/>
        </authorList>
    </citation>
    <scope>NUCLEOTIDE SEQUENCE [LARGE SCALE GENOMIC DNA]</scope>
    <source>
        <strain evidence="7">VKPM-B-12549 (GBS-15)</strain>
    </source>
</reference>
<dbReference type="Gene3D" id="3.20.20.70">
    <property type="entry name" value="Aldolase class I"/>
    <property type="match status" value="1"/>
</dbReference>
<sequence>MKIIPVLDLMGGLVVHAVKGRRENYRPLSSPLCPDADPFAAVEAFRNLHPFDTFYVADLDALMGLGYQNGLVAALRTRFPDIVFWLDQGLPDAGEAAPAGVVPVIGSESIPAVARLQRMATRDWILSLDFFDGRMKGCSEILAQPQYWPERVIVMTLNRVGSFDGPDLVLLDRVHRLAPDRVLIAAGGVRNGADLESLESRGVHAVLVASALHSGSLELSRLGSVRS</sequence>
<evidence type="ECO:0000256" key="5">
    <source>
        <dbReference type="RuleBase" id="RU003657"/>
    </source>
</evidence>
<evidence type="ECO:0000256" key="2">
    <source>
        <dbReference type="ARBA" id="ARBA00022605"/>
    </source>
</evidence>
<dbReference type="Pfam" id="PF00977">
    <property type="entry name" value="His_biosynth"/>
    <property type="match status" value="1"/>
</dbReference>